<keyword evidence="2" id="KW-1185">Reference proteome</keyword>
<evidence type="ECO:0000313" key="2">
    <source>
        <dbReference type="Proteomes" id="UP001500151"/>
    </source>
</evidence>
<sequence>MSAIEVALNRSMLLDGALGAAVVDYISRMPLGALSHRKDLDLDRVAHGATDVVRAHLSALNLIGRKPEQLEDILITLDGEYHLLRPLTRRTHEGLFLLLVLDRERAEPDTARQELRRIENLL</sequence>
<gene>
    <name evidence="1" type="ORF">GCM10010307_56570</name>
</gene>
<evidence type="ECO:0008006" key="3">
    <source>
        <dbReference type="Google" id="ProtNLM"/>
    </source>
</evidence>
<dbReference type="RefSeq" id="WP_344393814.1">
    <property type="nucleotide sequence ID" value="NZ_BAAASJ010000076.1"/>
</dbReference>
<dbReference type="EMBL" id="BAAASJ010000076">
    <property type="protein sequence ID" value="GAA2648729.1"/>
    <property type="molecule type" value="Genomic_DNA"/>
</dbReference>
<dbReference type="Proteomes" id="UP001500151">
    <property type="component" value="Unassembled WGS sequence"/>
</dbReference>
<evidence type="ECO:0000313" key="1">
    <source>
        <dbReference type="EMBL" id="GAA2648729.1"/>
    </source>
</evidence>
<protein>
    <recommendedName>
        <fullName evidence="3">Roadblock/LC7 domain-containing protein</fullName>
    </recommendedName>
</protein>
<accession>A0ABP6DTF8</accession>
<proteinExistence type="predicted"/>
<name>A0ABP6DTF8_9ACTN</name>
<reference evidence="2" key="1">
    <citation type="journal article" date="2019" name="Int. J. Syst. Evol. Microbiol.">
        <title>The Global Catalogue of Microorganisms (GCM) 10K type strain sequencing project: providing services to taxonomists for standard genome sequencing and annotation.</title>
        <authorList>
            <consortium name="The Broad Institute Genomics Platform"/>
            <consortium name="The Broad Institute Genome Sequencing Center for Infectious Disease"/>
            <person name="Wu L."/>
            <person name="Ma J."/>
        </authorList>
    </citation>
    <scope>NUCLEOTIDE SEQUENCE [LARGE SCALE GENOMIC DNA]</scope>
    <source>
        <strain evidence="2">JCM 4524</strain>
    </source>
</reference>
<organism evidence="1 2">
    <name type="scientific">Streptomyces vastus</name>
    <dbReference type="NCBI Taxonomy" id="285451"/>
    <lineage>
        <taxon>Bacteria</taxon>
        <taxon>Bacillati</taxon>
        <taxon>Actinomycetota</taxon>
        <taxon>Actinomycetes</taxon>
        <taxon>Kitasatosporales</taxon>
        <taxon>Streptomycetaceae</taxon>
        <taxon>Streptomyces</taxon>
    </lineage>
</organism>
<comment type="caution">
    <text evidence="1">The sequence shown here is derived from an EMBL/GenBank/DDBJ whole genome shotgun (WGS) entry which is preliminary data.</text>
</comment>